<dbReference type="EMBL" id="BAABHJ010000031">
    <property type="protein sequence ID" value="GAA4616012.1"/>
    <property type="molecule type" value="Genomic_DNA"/>
</dbReference>
<evidence type="ECO:0000259" key="2">
    <source>
        <dbReference type="SMART" id="SM00943"/>
    </source>
</evidence>
<organism evidence="3 4">
    <name type="scientific">Actinoallomurus liliacearum</name>
    <dbReference type="NCBI Taxonomy" id="1080073"/>
    <lineage>
        <taxon>Bacteria</taxon>
        <taxon>Bacillati</taxon>
        <taxon>Actinomycetota</taxon>
        <taxon>Actinomycetes</taxon>
        <taxon>Streptosporangiales</taxon>
        <taxon>Thermomonosporaceae</taxon>
        <taxon>Actinoallomurus</taxon>
    </lineage>
</organism>
<keyword evidence="4" id="KW-1185">Reference proteome</keyword>
<feature type="compositionally biased region" description="Basic and acidic residues" evidence="1">
    <location>
        <begin position="29"/>
        <end position="42"/>
    </location>
</feature>
<dbReference type="SUPFAM" id="SSF56747">
    <property type="entry name" value="Prim-pol domain"/>
    <property type="match status" value="1"/>
</dbReference>
<feature type="region of interest" description="Disordered" evidence="1">
    <location>
        <begin position="28"/>
        <end position="59"/>
    </location>
</feature>
<proteinExistence type="predicted"/>
<comment type="caution">
    <text evidence="3">The sequence shown here is derived from an EMBL/GenBank/DDBJ whole genome shotgun (WGS) entry which is preliminary data.</text>
</comment>
<dbReference type="InterPro" id="IPR015330">
    <property type="entry name" value="DNA_primase/pol_bifunc_N"/>
</dbReference>
<feature type="domain" description="DNA primase/polymerase bifunctional N-terminal" evidence="2">
    <location>
        <begin position="65"/>
        <end position="257"/>
    </location>
</feature>
<evidence type="ECO:0000256" key="1">
    <source>
        <dbReference type="SAM" id="MobiDB-lite"/>
    </source>
</evidence>
<dbReference type="Pfam" id="PF09250">
    <property type="entry name" value="Prim-Pol"/>
    <property type="match status" value="1"/>
</dbReference>
<protein>
    <recommendedName>
        <fullName evidence="2">DNA primase/polymerase bifunctional N-terminal domain-containing protein</fullName>
    </recommendedName>
</protein>
<dbReference type="Proteomes" id="UP001500212">
    <property type="component" value="Unassembled WGS sequence"/>
</dbReference>
<name>A0ABP8TX48_9ACTN</name>
<evidence type="ECO:0000313" key="4">
    <source>
        <dbReference type="Proteomes" id="UP001500212"/>
    </source>
</evidence>
<evidence type="ECO:0000313" key="3">
    <source>
        <dbReference type="EMBL" id="GAA4616012.1"/>
    </source>
</evidence>
<dbReference type="SMART" id="SM00943">
    <property type="entry name" value="Prim-Pol"/>
    <property type="match status" value="1"/>
</dbReference>
<reference evidence="4" key="1">
    <citation type="journal article" date="2019" name="Int. J. Syst. Evol. Microbiol.">
        <title>The Global Catalogue of Microorganisms (GCM) 10K type strain sequencing project: providing services to taxonomists for standard genome sequencing and annotation.</title>
        <authorList>
            <consortium name="The Broad Institute Genomics Platform"/>
            <consortium name="The Broad Institute Genome Sequencing Center for Infectious Disease"/>
            <person name="Wu L."/>
            <person name="Ma J."/>
        </authorList>
    </citation>
    <scope>NUCLEOTIDE SEQUENCE [LARGE SCALE GENOMIC DNA]</scope>
    <source>
        <strain evidence="4">JCM 17938</strain>
    </source>
</reference>
<feature type="region of interest" description="Disordered" evidence="1">
    <location>
        <begin position="81"/>
        <end position="110"/>
    </location>
</feature>
<accession>A0ABP8TX48</accession>
<feature type="compositionally biased region" description="Pro residues" evidence="1">
    <location>
        <begin position="43"/>
        <end position="53"/>
    </location>
</feature>
<sequence>MNRADGSTPAMSDAQALAFIHEWNQAAYARRDGNADHPEKTRPAPPAPHPPAARPTSAEDMLSHALTAAQRGWPVFPVRPGEKRPAFPDHTAARCTGRDPRCRNGHQGWEPRATTDIGRIRRGWASVPYNIGLACGPAGLVVVDLDVPKPGEEIPPAEWRAEGVRTGAEVLAVLAARAGEPIGPLYDTYSVVTGRGGRHLYFTAPEGARLGNTAGELGWLIDTRAHGGYVLAAGSVVAGRPYAVECDRPPAPLPAWLFQRLSRPALPPSAPVAIATGTGRRSAYLRAALAREVERVTGAAEGSRNAALYTAAVALGQLVAGGALAAAEVETLLEQAAAGHIAARAYTPTEARNTIASGLRAGAKRPRTLAA</sequence>
<dbReference type="CDD" id="cd04859">
    <property type="entry name" value="Prim_Pol"/>
    <property type="match status" value="1"/>
</dbReference>
<gene>
    <name evidence="3" type="ORF">GCM10023195_70960</name>
</gene>